<dbReference type="EMBL" id="CAJMWT010002380">
    <property type="protein sequence ID" value="CAE6441278.1"/>
    <property type="molecule type" value="Genomic_DNA"/>
</dbReference>
<organism evidence="3 4">
    <name type="scientific">Rhizoctonia solani</name>
    <dbReference type="NCBI Taxonomy" id="456999"/>
    <lineage>
        <taxon>Eukaryota</taxon>
        <taxon>Fungi</taxon>
        <taxon>Dikarya</taxon>
        <taxon>Basidiomycota</taxon>
        <taxon>Agaricomycotina</taxon>
        <taxon>Agaricomycetes</taxon>
        <taxon>Cantharellales</taxon>
        <taxon>Ceratobasidiaceae</taxon>
        <taxon>Rhizoctonia</taxon>
    </lineage>
</organism>
<feature type="transmembrane region" description="Helical" evidence="1">
    <location>
        <begin position="58"/>
        <end position="75"/>
    </location>
</feature>
<name>A0A8H3G9I8_9AGAM</name>
<keyword evidence="1" id="KW-0472">Membrane</keyword>
<feature type="transmembrane region" description="Helical" evidence="1">
    <location>
        <begin position="20"/>
        <end position="37"/>
    </location>
</feature>
<evidence type="ECO:0000313" key="4">
    <source>
        <dbReference type="Proteomes" id="UP000663843"/>
    </source>
</evidence>
<feature type="domain" description="DUF6533" evidence="2">
    <location>
        <begin position="31"/>
        <end position="71"/>
    </location>
</feature>
<accession>A0A8H3G9I8</accession>
<feature type="transmembrane region" description="Helical" evidence="1">
    <location>
        <begin position="250"/>
        <end position="269"/>
    </location>
</feature>
<dbReference type="InterPro" id="IPR045340">
    <property type="entry name" value="DUF6533"/>
</dbReference>
<feature type="transmembrane region" description="Helical" evidence="1">
    <location>
        <begin position="179"/>
        <end position="204"/>
    </location>
</feature>
<gene>
    <name evidence="3" type="ORF">RDB_LOCUS75752</name>
</gene>
<dbReference type="Pfam" id="PF20151">
    <property type="entry name" value="DUF6533"/>
    <property type="match status" value="1"/>
</dbReference>
<keyword evidence="1" id="KW-1133">Transmembrane helix</keyword>
<proteinExistence type="predicted"/>
<protein>
    <recommendedName>
        <fullName evidence="2">DUF6533 domain-containing protein</fullName>
    </recommendedName>
</protein>
<keyword evidence="1" id="KW-0812">Transmembrane</keyword>
<evidence type="ECO:0000259" key="2">
    <source>
        <dbReference type="Pfam" id="PF20151"/>
    </source>
</evidence>
<comment type="caution">
    <text evidence="3">The sequence shown here is derived from an EMBL/GenBank/DDBJ whole genome shotgun (WGS) entry which is preliminary data.</text>
</comment>
<reference evidence="3" key="1">
    <citation type="submission" date="2021-01" db="EMBL/GenBank/DDBJ databases">
        <authorList>
            <person name="Kaushik A."/>
        </authorList>
    </citation>
    <scope>NUCLEOTIDE SEQUENCE</scope>
    <source>
        <strain evidence="3">AG2-2IIIB</strain>
    </source>
</reference>
<evidence type="ECO:0000313" key="3">
    <source>
        <dbReference type="EMBL" id="CAE6441278.1"/>
    </source>
</evidence>
<feature type="transmembrane region" description="Helical" evidence="1">
    <location>
        <begin position="224"/>
        <end position="244"/>
    </location>
</feature>
<dbReference type="AlphaFoldDB" id="A0A8H3G9I8"/>
<feature type="transmembrane region" description="Helical" evidence="1">
    <location>
        <begin position="95"/>
        <end position="114"/>
    </location>
</feature>
<feature type="transmembrane region" description="Helical" evidence="1">
    <location>
        <begin position="134"/>
        <end position="159"/>
    </location>
</feature>
<sequence length="335" mass="37678">MSTTPYGPEVLASLETAMHDARLCIMSLVLGYALLIYDHILTFTDEVQFIWKAKKSPVVIMFLLNRYITPIVLAIDLYDKGGIATYASHRFCITWYFTEAMWYITSFGIIHALVAMRASFKPIVMAIWGRPRWIVFLLSSLWLTYFCTSLGILLASLFTKAYTVHFEPLLKVCYLRIAPFLWSCWVPPLLLEITLFSLSCIQAFQAGKFTARTPIIHVLFRDGALHFVVILACSIFNMITWIAAPPNLVALAKYFGLAMVNVMISRMVINLRSCQAQSSAHHFVATPGGRLQIHVSTDEVELSGIILNSKIHDQELETQAGTRGGLSPARSVFKV</sequence>
<dbReference type="Proteomes" id="UP000663843">
    <property type="component" value="Unassembled WGS sequence"/>
</dbReference>
<evidence type="ECO:0000256" key="1">
    <source>
        <dbReference type="SAM" id="Phobius"/>
    </source>
</evidence>